<accession>A0A743QV77</accession>
<name>A0A743QV77_SALER</name>
<comment type="caution">
    <text evidence="1">The sequence shown here is derived from an EMBL/GenBank/DDBJ whole genome shotgun (WGS) entry which is preliminary data.</text>
</comment>
<dbReference type="Gene3D" id="3.40.50.300">
    <property type="entry name" value="P-loop containing nucleotide triphosphate hydrolases"/>
    <property type="match status" value="1"/>
</dbReference>
<proteinExistence type="predicted"/>
<dbReference type="AlphaFoldDB" id="A0A743QV77"/>
<reference evidence="1" key="1">
    <citation type="journal article" date="2018" name="Genome Biol.">
        <title>SKESA: strategic k-mer extension for scrupulous assemblies.</title>
        <authorList>
            <person name="Souvorov A."/>
            <person name="Agarwala R."/>
            <person name="Lipman D.J."/>
        </authorList>
    </citation>
    <scope>NUCLEOTIDE SEQUENCE</scope>
    <source>
        <strain evidence="1">MA.RM_327</strain>
    </source>
</reference>
<gene>
    <name evidence="1" type="ORF">G8M69_001336</name>
</gene>
<dbReference type="EMBL" id="DAAUOD010000003">
    <property type="protein sequence ID" value="HAF2174584.1"/>
    <property type="molecule type" value="Genomic_DNA"/>
</dbReference>
<reference evidence="1" key="2">
    <citation type="submission" date="2020-02" db="EMBL/GenBank/DDBJ databases">
        <authorList>
            <consortium name="NCBI Pathogen Detection Project"/>
        </authorList>
    </citation>
    <scope>NUCLEOTIDE SEQUENCE</scope>
    <source>
        <strain evidence="1">MA.RM_327</strain>
    </source>
</reference>
<evidence type="ECO:0000313" key="1">
    <source>
        <dbReference type="EMBL" id="HAF2174584.1"/>
    </source>
</evidence>
<sequence>MKNNAFSQSQIQAMADILHNDSFDYQATWLRVGKLNIDRSITKSRQIGATLLFSREALLDALTTGDNQIWFAHTVEHARVALMYMNNLSTRVGVRLASNGCSVQLDSGATISLVGEESHCAALAGNVYLDEFGWFNNPLRAAKVAAAIACHKRHSLTMFTSPSDNYDAFRVWNGTFRRHR</sequence>
<dbReference type="Pfam" id="PF03237">
    <property type="entry name" value="Terminase_6N"/>
    <property type="match status" value="1"/>
</dbReference>
<dbReference type="InterPro" id="IPR027417">
    <property type="entry name" value="P-loop_NTPase"/>
</dbReference>
<organism evidence="1">
    <name type="scientific">Salmonella enterica</name>
    <name type="common">Salmonella choleraesuis</name>
    <dbReference type="NCBI Taxonomy" id="28901"/>
    <lineage>
        <taxon>Bacteria</taxon>
        <taxon>Pseudomonadati</taxon>
        <taxon>Pseudomonadota</taxon>
        <taxon>Gammaproteobacteria</taxon>
        <taxon>Enterobacterales</taxon>
        <taxon>Enterobacteriaceae</taxon>
        <taxon>Salmonella</taxon>
    </lineage>
</organism>
<feature type="non-terminal residue" evidence="1">
    <location>
        <position position="180"/>
    </location>
</feature>
<protein>
    <submittedName>
        <fullName evidence="1">Uncharacterized protein</fullName>
    </submittedName>
</protein>